<evidence type="ECO:0000256" key="1">
    <source>
        <dbReference type="SAM" id="MobiDB-lite"/>
    </source>
</evidence>
<gene>
    <name evidence="2" type="ORF">SI7747_15018071</name>
</gene>
<dbReference type="EMBL" id="LR743602">
    <property type="protein sequence ID" value="CAA2632450.1"/>
    <property type="molecule type" value="Genomic_DNA"/>
</dbReference>
<accession>A0A7I8JQ23</accession>
<dbReference type="Proteomes" id="UP001189122">
    <property type="component" value="Unassembled WGS sequence"/>
</dbReference>
<dbReference type="EMBL" id="CACRZD030000015">
    <property type="protein sequence ID" value="CAA6671663.1"/>
    <property type="molecule type" value="Genomic_DNA"/>
</dbReference>
<feature type="region of interest" description="Disordered" evidence="1">
    <location>
        <begin position="190"/>
        <end position="214"/>
    </location>
</feature>
<sequence length="252" mass="28694">MAGLHRAAPPPFLSKTFEVRWKIGDGRGGVVERSRNSCVILKHDNFSSFFAGIYNHPPRKWFQGFRKVDTNKWDSPTRNSWQDRRDPTPNTQWCQGAGTLGLEKEVERLCRERSFLFLETVKLCQQQRSPGPSFSPWRRGCETTRGSSSRRWCSLAEPSTALVRGAAGRPGRKRRLPGFEERTAELELRRCSPHGQLGEDQETETPPCFSRPKLEEVNDGEWEEMLSDGAHGRTLPELLPLLPSTMTLSDQI</sequence>
<dbReference type="AlphaFoldDB" id="A0A7I8JQ23"/>
<reference evidence="2 3" key="1">
    <citation type="submission" date="2019-12" db="EMBL/GenBank/DDBJ databases">
        <authorList>
            <person name="Scholz U."/>
            <person name="Mascher M."/>
            <person name="Fiebig A."/>
        </authorList>
    </citation>
    <scope>NUCLEOTIDE SEQUENCE</scope>
</reference>
<keyword evidence="3" id="KW-1185">Reference proteome</keyword>
<organism evidence="2">
    <name type="scientific">Spirodela intermedia</name>
    <name type="common">Intermediate duckweed</name>
    <dbReference type="NCBI Taxonomy" id="51605"/>
    <lineage>
        <taxon>Eukaryota</taxon>
        <taxon>Viridiplantae</taxon>
        <taxon>Streptophyta</taxon>
        <taxon>Embryophyta</taxon>
        <taxon>Tracheophyta</taxon>
        <taxon>Spermatophyta</taxon>
        <taxon>Magnoliopsida</taxon>
        <taxon>Liliopsida</taxon>
        <taxon>Araceae</taxon>
        <taxon>Lemnoideae</taxon>
        <taxon>Spirodela</taxon>
    </lineage>
</organism>
<proteinExistence type="predicted"/>
<name>A0A7I8JQ23_SPIIN</name>
<evidence type="ECO:0000313" key="3">
    <source>
        <dbReference type="Proteomes" id="UP001189122"/>
    </source>
</evidence>
<protein>
    <submittedName>
        <fullName evidence="2">Uncharacterized protein</fullName>
    </submittedName>
</protein>
<evidence type="ECO:0000313" key="2">
    <source>
        <dbReference type="EMBL" id="CAA2632450.1"/>
    </source>
</evidence>